<evidence type="ECO:0000313" key="3">
    <source>
        <dbReference type="Proteomes" id="UP000261360"/>
    </source>
</evidence>
<dbReference type="GO" id="GO:0005794">
    <property type="term" value="C:Golgi apparatus"/>
    <property type="evidence" value="ECO:0007669"/>
    <property type="project" value="TreeGrafter"/>
</dbReference>
<keyword evidence="1" id="KW-0343">GTPase activation</keyword>
<name>A0A3B4WF42_SERLL</name>
<dbReference type="STRING" id="1841481.ENSSLDP00000000358"/>
<dbReference type="Proteomes" id="UP000261360">
    <property type="component" value="Unplaced"/>
</dbReference>
<evidence type="ECO:0000256" key="1">
    <source>
        <dbReference type="ARBA" id="ARBA00022468"/>
    </source>
</evidence>
<reference evidence="2" key="1">
    <citation type="submission" date="2025-08" db="UniProtKB">
        <authorList>
            <consortium name="Ensembl"/>
        </authorList>
    </citation>
    <scope>IDENTIFICATION</scope>
</reference>
<dbReference type="GeneTree" id="ENSGT00940000178649"/>
<dbReference type="GO" id="GO:0001650">
    <property type="term" value="C:fibrillar center"/>
    <property type="evidence" value="ECO:0007669"/>
    <property type="project" value="TreeGrafter"/>
</dbReference>
<dbReference type="PANTHER" id="PTHR15729">
    <property type="entry name" value="CDC42 GTPASE-ACTIVATING PROTEIN"/>
    <property type="match status" value="1"/>
</dbReference>
<dbReference type="GO" id="GO:0005654">
    <property type="term" value="C:nucleoplasm"/>
    <property type="evidence" value="ECO:0007669"/>
    <property type="project" value="TreeGrafter"/>
</dbReference>
<dbReference type="InterPro" id="IPR051576">
    <property type="entry name" value="PX-Rho_GAP"/>
</dbReference>
<sequence>MISQSIQPSPSCAPASARRCSPDIVLNTDELLLCCVVYRLTFPRGHFPRLAECAHFHYETVDFGNVQVSLENTYSVTSAAESYYI</sequence>
<organism evidence="2 3">
    <name type="scientific">Seriola lalandi dorsalis</name>
    <dbReference type="NCBI Taxonomy" id="1841481"/>
    <lineage>
        <taxon>Eukaryota</taxon>
        <taxon>Metazoa</taxon>
        <taxon>Chordata</taxon>
        <taxon>Craniata</taxon>
        <taxon>Vertebrata</taxon>
        <taxon>Euteleostomi</taxon>
        <taxon>Actinopterygii</taxon>
        <taxon>Neopterygii</taxon>
        <taxon>Teleostei</taxon>
        <taxon>Neoteleostei</taxon>
        <taxon>Acanthomorphata</taxon>
        <taxon>Carangaria</taxon>
        <taxon>Carangiformes</taxon>
        <taxon>Carangidae</taxon>
        <taxon>Seriola</taxon>
    </lineage>
</organism>
<keyword evidence="3" id="KW-1185">Reference proteome</keyword>
<dbReference type="GO" id="GO:0005096">
    <property type="term" value="F:GTPase activator activity"/>
    <property type="evidence" value="ECO:0007669"/>
    <property type="project" value="UniProtKB-KW"/>
</dbReference>
<dbReference type="Ensembl" id="ENSSLDT00000000401.1">
    <property type="protein sequence ID" value="ENSSLDP00000000358.1"/>
    <property type="gene ID" value="ENSSLDG00000000363.1"/>
</dbReference>
<dbReference type="AlphaFoldDB" id="A0A3B4WF42"/>
<dbReference type="GO" id="GO:0007264">
    <property type="term" value="P:small GTPase-mediated signal transduction"/>
    <property type="evidence" value="ECO:0007669"/>
    <property type="project" value="TreeGrafter"/>
</dbReference>
<protein>
    <submittedName>
        <fullName evidence="2">Uncharacterized protein</fullName>
    </submittedName>
</protein>
<dbReference type="GO" id="GO:0005938">
    <property type="term" value="C:cell cortex"/>
    <property type="evidence" value="ECO:0007669"/>
    <property type="project" value="TreeGrafter"/>
</dbReference>
<dbReference type="GO" id="GO:0015629">
    <property type="term" value="C:actin cytoskeleton"/>
    <property type="evidence" value="ECO:0007669"/>
    <property type="project" value="TreeGrafter"/>
</dbReference>
<proteinExistence type="predicted"/>
<reference evidence="2" key="2">
    <citation type="submission" date="2025-09" db="UniProtKB">
        <authorList>
            <consortium name="Ensembl"/>
        </authorList>
    </citation>
    <scope>IDENTIFICATION</scope>
</reference>
<evidence type="ECO:0000313" key="2">
    <source>
        <dbReference type="Ensembl" id="ENSSLDP00000000358.1"/>
    </source>
</evidence>
<accession>A0A3B4WF42</accession>
<dbReference type="PANTHER" id="PTHR15729:SF13">
    <property type="entry name" value="RHO GTPASE-ACTIVATING PROTEIN 32"/>
    <property type="match status" value="1"/>
</dbReference>